<keyword evidence="8 10" id="KW-0472">Membrane</keyword>
<dbReference type="Pfam" id="PF11356">
    <property type="entry name" value="T2SSC"/>
    <property type="match status" value="1"/>
</dbReference>
<proteinExistence type="predicted"/>
<comment type="subcellular location">
    <subcellularLocation>
        <location evidence="1">Cell inner membrane</location>
    </subcellularLocation>
</comment>
<feature type="region of interest" description="Disordered" evidence="9">
    <location>
        <begin position="179"/>
        <end position="199"/>
    </location>
</feature>
<evidence type="ECO:0000256" key="1">
    <source>
        <dbReference type="ARBA" id="ARBA00004533"/>
    </source>
</evidence>
<dbReference type="EMBL" id="CP060783">
    <property type="protein sequence ID" value="QNP49886.1"/>
    <property type="molecule type" value="Genomic_DNA"/>
</dbReference>
<evidence type="ECO:0000256" key="8">
    <source>
        <dbReference type="ARBA" id="ARBA00023136"/>
    </source>
</evidence>
<evidence type="ECO:0000256" key="10">
    <source>
        <dbReference type="SAM" id="Phobius"/>
    </source>
</evidence>
<evidence type="ECO:0000313" key="12">
    <source>
        <dbReference type="EMBL" id="QNP49886.1"/>
    </source>
</evidence>
<dbReference type="InterPro" id="IPR024961">
    <property type="entry name" value="T2SS_GspC_N"/>
</dbReference>
<evidence type="ECO:0000259" key="11">
    <source>
        <dbReference type="Pfam" id="PF11356"/>
    </source>
</evidence>
<evidence type="ECO:0000256" key="4">
    <source>
        <dbReference type="ARBA" id="ARBA00022519"/>
    </source>
</evidence>
<organism evidence="12 13">
    <name type="scientific">Diaphorobacter aerolatus</name>
    <dbReference type="NCBI Taxonomy" id="1288495"/>
    <lineage>
        <taxon>Bacteria</taxon>
        <taxon>Pseudomonadati</taxon>
        <taxon>Pseudomonadota</taxon>
        <taxon>Betaproteobacteria</taxon>
        <taxon>Burkholderiales</taxon>
        <taxon>Comamonadaceae</taxon>
        <taxon>Diaphorobacter</taxon>
    </lineage>
</organism>
<keyword evidence="13" id="KW-1185">Reference proteome</keyword>
<sequence length="199" mass="20309">MVTNTYSRWKVSAGTFVLWFLAIACVVFWGLRLSASPLGQGAPALPSVPTVVDVPALVRLLGGTEVVAKAAPVEPTRYTLVGVLAGTRSGRGAALIEVDGKPAKPFRIGAQVADGLVLQSVNKREARLGAATDGPVSMTLQMPLKVVSSAPSAFSPPSVPAVAPPAVVPVTGVQSPMMPQGTTPGISPMPTATHPAQGQ</sequence>
<dbReference type="Proteomes" id="UP000516028">
    <property type="component" value="Chromosome"/>
</dbReference>
<evidence type="ECO:0000256" key="5">
    <source>
        <dbReference type="ARBA" id="ARBA00022692"/>
    </source>
</evidence>
<evidence type="ECO:0000256" key="3">
    <source>
        <dbReference type="ARBA" id="ARBA00022475"/>
    </source>
</evidence>
<evidence type="ECO:0000256" key="9">
    <source>
        <dbReference type="SAM" id="MobiDB-lite"/>
    </source>
</evidence>
<evidence type="ECO:0000256" key="2">
    <source>
        <dbReference type="ARBA" id="ARBA00022448"/>
    </source>
</evidence>
<keyword evidence="2" id="KW-0813">Transport</keyword>
<feature type="transmembrane region" description="Helical" evidence="10">
    <location>
        <begin position="12"/>
        <end position="31"/>
    </location>
</feature>
<keyword evidence="3" id="KW-1003">Cell membrane</keyword>
<name>A0A7H0GNM0_9BURK</name>
<evidence type="ECO:0000313" key="13">
    <source>
        <dbReference type="Proteomes" id="UP000516028"/>
    </source>
</evidence>
<dbReference type="GO" id="GO:0005886">
    <property type="term" value="C:plasma membrane"/>
    <property type="evidence" value="ECO:0007669"/>
    <property type="project" value="UniProtKB-SubCell"/>
</dbReference>
<dbReference type="KEGG" id="daer:H9K75_08455"/>
<keyword evidence="4" id="KW-0997">Cell inner membrane</keyword>
<evidence type="ECO:0000256" key="6">
    <source>
        <dbReference type="ARBA" id="ARBA00022927"/>
    </source>
</evidence>
<protein>
    <submittedName>
        <fullName evidence="12">General secretion pathway protein C</fullName>
    </submittedName>
</protein>
<dbReference type="GO" id="GO:0015031">
    <property type="term" value="P:protein transport"/>
    <property type="evidence" value="ECO:0007669"/>
    <property type="project" value="UniProtKB-KW"/>
</dbReference>
<feature type="domain" description="Type II secretion system protein GspC N-terminal" evidence="11">
    <location>
        <begin position="69"/>
        <end position="123"/>
    </location>
</feature>
<keyword evidence="7 10" id="KW-1133">Transmembrane helix</keyword>
<keyword evidence="5 10" id="KW-0812">Transmembrane</keyword>
<evidence type="ECO:0000256" key="7">
    <source>
        <dbReference type="ARBA" id="ARBA00022989"/>
    </source>
</evidence>
<keyword evidence="6" id="KW-0653">Protein transport</keyword>
<reference evidence="12 13" key="1">
    <citation type="submission" date="2020-08" db="EMBL/GenBank/DDBJ databases">
        <title>Genome sequence of Diaphorobacter aerolatus KACC 16536T.</title>
        <authorList>
            <person name="Hyun D.-W."/>
            <person name="Bae J.-W."/>
        </authorList>
    </citation>
    <scope>NUCLEOTIDE SEQUENCE [LARGE SCALE GENOMIC DNA]</scope>
    <source>
        <strain evidence="12 13">KACC 16536</strain>
    </source>
</reference>
<dbReference type="AlphaFoldDB" id="A0A7H0GNM0"/>
<gene>
    <name evidence="12" type="ORF">H9K75_08455</name>
</gene>
<accession>A0A7H0GNM0</accession>